<evidence type="ECO:0000256" key="1">
    <source>
        <dbReference type="SAM" id="MobiDB-lite"/>
    </source>
</evidence>
<evidence type="ECO:0000313" key="2">
    <source>
        <dbReference type="EMBL" id="CAG8822909.1"/>
    </source>
</evidence>
<proteinExistence type="predicted"/>
<sequence length="52" mass="5411">PILSAPSSSYIPAASNSKVNHKRPRDLSNISPLAATLHKATKALPNNTATST</sequence>
<name>A0A9N9KCC5_9GLOM</name>
<dbReference type="EMBL" id="CAJVPY010062751">
    <property type="protein sequence ID" value="CAG8822909.1"/>
    <property type="molecule type" value="Genomic_DNA"/>
</dbReference>
<feature type="non-terminal residue" evidence="2">
    <location>
        <position position="1"/>
    </location>
</feature>
<dbReference type="AlphaFoldDB" id="A0A9N9KCC5"/>
<organism evidence="2 3">
    <name type="scientific">Dentiscutata erythropus</name>
    <dbReference type="NCBI Taxonomy" id="1348616"/>
    <lineage>
        <taxon>Eukaryota</taxon>
        <taxon>Fungi</taxon>
        <taxon>Fungi incertae sedis</taxon>
        <taxon>Mucoromycota</taxon>
        <taxon>Glomeromycotina</taxon>
        <taxon>Glomeromycetes</taxon>
        <taxon>Diversisporales</taxon>
        <taxon>Gigasporaceae</taxon>
        <taxon>Dentiscutata</taxon>
    </lineage>
</organism>
<feature type="non-terminal residue" evidence="2">
    <location>
        <position position="52"/>
    </location>
</feature>
<reference evidence="2" key="1">
    <citation type="submission" date="2021-06" db="EMBL/GenBank/DDBJ databases">
        <authorList>
            <person name="Kallberg Y."/>
            <person name="Tangrot J."/>
            <person name="Rosling A."/>
        </authorList>
    </citation>
    <scope>NUCLEOTIDE SEQUENCE</scope>
    <source>
        <strain evidence="2">MA453B</strain>
    </source>
</reference>
<accession>A0A9N9KCC5</accession>
<keyword evidence="3" id="KW-1185">Reference proteome</keyword>
<evidence type="ECO:0000313" key="3">
    <source>
        <dbReference type="Proteomes" id="UP000789405"/>
    </source>
</evidence>
<protein>
    <submittedName>
        <fullName evidence="2">16472_t:CDS:1</fullName>
    </submittedName>
</protein>
<gene>
    <name evidence="2" type="ORF">DERYTH_LOCUS27393</name>
</gene>
<feature type="region of interest" description="Disordered" evidence="1">
    <location>
        <begin position="1"/>
        <end position="26"/>
    </location>
</feature>
<comment type="caution">
    <text evidence="2">The sequence shown here is derived from an EMBL/GenBank/DDBJ whole genome shotgun (WGS) entry which is preliminary data.</text>
</comment>
<feature type="compositionally biased region" description="Low complexity" evidence="1">
    <location>
        <begin position="1"/>
        <end position="17"/>
    </location>
</feature>
<dbReference type="Proteomes" id="UP000789405">
    <property type="component" value="Unassembled WGS sequence"/>
</dbReference>